<comment type="caution">
    <text evidence="8">The sequence shown here is derived from an EMBL/GenBank/DDBJ whole genome shotgun (WGS) entry which is preliminary data.</text>
</comment>
<proteinExistence type="inferred from homology"/>
<dbReference type="Proteomes" id="UP000652761">
    <property type="component" value="Unassembled WGS sequence"/>
</dbReference>
<feature type="transmembrane region" description="Helical" evidence="7">
    <location>
        <begin position="473"/>
        <end position="490"/>
    </location>
</feature>
<dbReference type="PANTHER" id="PTHR43337:SF13">
    <property type="entry name" value="ADENINE_GUANINE PERMEASE AZG2"/>
    <property type="match status" value="1"/>
</dbReference>
<evidence type="ECO:0000313" key="9">
    <source>
        <dbReference type="Proteomes" id="UP000652761"/>
    </source>
</evidence>
<comment type="similarity">
    <text evidence="2">Belongs to the nucleobase:cation symporter-2 (NCS2) (TC 2.A.40) family. Azg-like subfamily.</text>
</comment>
<name>A0A843W7E3_COLES</name>
<dbReference type="GO" id="GO:0015853">
    <property type="term" value="P:adenine transport"/>
    <property type="evidence" value="ECO:0007669"/>
    <property type="project" value="TreeGrafter"/>
</dbReference>
<evidence type="ECO:0008006" key="10">
    <source>
        <dbReference type="Google" id="ProtNLM"/>
    </source>
</evidence>
<dbReference type="EMBL" id="NMUH01003495">
    <property type="protein sequence ID" value="MQM05882.1"/>
    <property type="molecule type" value="Genomic_DNA"/>
</dbReference>
<keyword evidence="3" id="KW-0813">Transport</keyword>
<gene>
    <name evidence="8" type="ORF">Taro_038697</name>
</gene>
<dbReference type="InterPro" id="IPR006043">
    <property type="entry name" value="NCS2"/>
</dbReference>
<keyword evidence="5 7" id="KW-1133">Transmembrane helix</keyword>
<evidence type="ECO:0000256" key="5">
    <source>
        <dbReference type="ARBA" id="ARBA00022989"/>
    </source>
</evidence>
<sequence>MGGGPCSSLGEAAGGSCRILAAWWRRMEASLNRAVARTPVGRYFKLESRKSTFTRELRAGAATFLTMAYIISLNAAILADSGGTCTAADCSPPFAAELGHLGNLTGDGAGAQSGHHRSVHSHENCKFVPNDGYQKCLDRTRSDLVVATVVSAMAGCLAMGSLANLPLALAPGMGANTYFVYNLVGLHGSGPVPYRTALAVVLVEGCVFFVLSATGLRGRLARLIPRPIRLAAAAGIGLFLAFVGLQGHQGVGLVGPSPVTLVTLSACAHVDPLTGMCTGGKMRSPTFWLGFSGFLLASFCMVKEIKGGMIYGVLFVTLVSWVRGTAVTAFPDTPVGRRSYDYFSKVVDFHSIESTAGAISFSGFNRSEVWTALATLLYVDILDTTGTMYSLAELGGFVDETKGSFEGEYMAFLVDGGATVLGSALGSSTVTTYVESTAGIKEGGRTGITAITVGLCFLLSLFFTPLLTSVPPWAVGPALVLVGAMMMAGVAREVDWGSPGDALPAVVTMLLMPLTYSIANGIIGGLALYVALRLYDWAAAAARWVAEMRRVMREAQNQVSAAGGDAPSTPV</sequence>
<evidence type="ECO:0000256" key="4">
    <source>
        <dbReference type="ARBA" id="ARBA00022692"/>
    </source>
</evidence>
<dbReference type="PANTHER" id="PTHR43337">
    <property type="entry name" value="XANTHINE/URACIL PERMEASE C887.17-RELATED"/>
    <property type="match status" value="1"/>
</dbReference>
<reference evidence="8" key="1">
    <citation type="submission" date="2017-07" db="EMBL/GenBank/DDBJ databases">
        <title>Taro Niue Genome Assembly and Annotation.</title>
        <authorList>
            <person name="Atibalentja N."/>
            <person name="Keating K."/>
            <person name="Fields C.J."/>
        </authorList>
    </citation>
    <scope>NUCLEOTIDE SEQUENCE</scope>
    <source>
        <strain evidence="8">Niue_2</strain>
        <tissue evidence="8">Leaf</tissue>
    </source>
</reference>
<feature type="transmembrane region" description="Helical" evidence="7">
    <location>
        <begin position="285"/>
        <end position="302"/>
    </location>
</feature>
<evidence type="ECO:0000313" key="8">
    <source>
        <dbReference type="EMBL" id="MQM05882.1"/>
    </source>
</evidence>
<feature type="transmembrane region" description="Helical" evidence="7">
    <location>
        <begin position="309"/>
        <end position="330"/>
    </location>
</feature>
<comment type="subcellular location">
    <subcellularLocation>
        <location evidence="1">Membrane</location>
        <topology evidence="1">Multi-pass membrane protein</topology>
    </subcellularLocation>
</comment>
<dbReference type="GO" id="GO:0005345">
    <property type="term" value="F:purine nucleobase transmembrane transporter activity"/>
    <property type="evidence" value="ECO:0007669"/>
    <property type="project" value="TreeGrafter"/>
</dbReference>
<protein>
    <recommendedName>
        <fullName evidence="10">Adenine/guanine permease AZG2</fullName>
    </recommendedName>
</protein>
<evidence type="ECO:0000256" key="3">
    <source>
        <dbReference type="ARBA" id="ARBA00022448"/>
    </source>
</evidence>
<keyword evidence="4 7" id="KW-0812">Transmembrane</keyword>
<feature type="transmembrane region" description="Helical" evidence="7">
    <location>
        <begin position="144"/>
        <end position="163"/>
    </location>
</feature>
<keyword evidence="9" id="KW-1185">Reference proteome</keyword>
<accession>A0A843W7E3</accession>
<evidence type="ECO:0000256" key="2">
    <source>
        <dbReference type="ARBA" id="ARBA00005697"/>
    </source>
</evidence>
<organism evidence="8 9">
    <name type="scientific">Colocasia esculenta</name>
    <name type="common">Wild taro</name>
    <name type="synonym">Arum esculentum</name>
    <dbReference type="NCBI Taxonomy" id="4460"/>
    <lineage>
        <taxon>Eukaryota</taxon>
        <taxon>Viridiplantae</taxon>
        <taxon>Streptophyta</taxon>
        <taxon>Embryophyta</taxon>
        <taxon>Tracheophyta</taxon>
        <taxon>Spermatophyta</taxon>
        <taxon>Magnoliopsida</taxon>
        <taxon>Liliopsida</taxon>
        <taxon>Araceae</taxon>
        <taxon>Aroideae</taxon>
        <taxon>Colocasieae</taxon>
        <taxon>Colocasia</taxon>
    </lineage>
</organism>
<dbReference type="GO" id="GO:0015854">
    <property type="term" value="P:guanine transport"/>
    <property type="evidence" value="ECO:0007669"/>
    <property type="project" value="TreeGrafter"/>
</dbReference>
<evidence type="ECO:0000256" key="7">
    <source>
        <dbReference type="SAM" id="Phobius"/>
    </source>
</evidence>
<feature type="transmembrane region" description="Helical" evidence="7">
    <location>
        <begin position="196"/>
        <end position="216"/>
    </location>
</feature>
<dbReference type="InterPro" id="IPR045018">
    <property type="entry name" value="Azg-like"/>
</dbReference>
<feature type="transmembrane region" description="Helical" evidence="7">
    <location>
        <begin position="228"/>
        <end position="247"/>
    </location>
</feature>
<dbReference type="GO" id="GO:0005886">
    <property type="term" value="C:plasma membrane"/>
    <property type="evidence" value="ECO:0007669"/>
    <property type="project" value="TreeGrafter"/>
</dbReference>
<dbReference type="SMR" id="A0A843W7E3"/>
<dbReference type="Pfam" id="PF00860">
    <property type="entry name" value="Xan_ur_permease"/>
    <property type="match status" value="1"/>
</dbReference>
<keyword evidence="6 7" id="KW-0472">Membrane</keyword>
<feature type="transmembrane region" description="Helical" evidence="7">
    <location>
        <begin position="446"/>
        <end position="467"/>
    </location>
</feature>
<evidence type="ECO:0000256" key="1">
    <source>
        <dbReference type="ARBA" id="ARBA00004141"/>
    </source>
</evidence>
<dbReference type="AlphaFoldDB" id="A0A843W7E3"/>
<dbReference type="OrthoDB" id="431212at2759"/>
<evidence type="ECO:0000256" key="6">
    <source>
        <dbReference type="ARBA" id="ARBA00023136"/>
    </source>
</evidence>